<sequence length="106" mass="11642">MKPRVLDRYSVYFFPQALEVLGDDAKMFLNGEGERAHVICREIDTAGSLLEMTLDCQGPDGEAVEVELMVPSNMVRLIISTRGDGSFGFRPRTAADQGSATSTQTR</sequence>
<feature type="region of interest" description="Disordered" evidence="1">
    <location>
        <begin position="83"/>
        <end position="106"/>
    </location>
</feature>
<comment type="caution">
    <text evidence="2">The sequence shown here is derived from an EMBL/GenBank/DDBJ whole genome shotgun (WGS) entry which is preliminary data.</text>
</comment>
<name>A0A0A0MB10_9GAMM</name>
<evidence type="ECO:0000313" key="3">
    <source>
        <dbReference type="Proteomes" id="UP000030003"/>
    </source>
</evidence>
<dbReference type="Proteomes" id="UP000030003">
    <property type="component" value="Unassembled WGS sequence"/>
</dbReference>
<organism evidence="2 3">
    <name type="scientific">Lysobacter defluvii IMMIB APB-9 = DSM 18482</name>
    <dbReference type="NCBI Taxonomy" id="1385515"/>
    <lineage>
        <taxon>Bacteria</taxon>
        <taxon>Pseudomonadati</taxon>
        <taxon>Pseudomonadota</taxon>
        <taxon>Gammaproteobacteria</taxon>
        <taxon>Lysobacterales</taxon>
        <taxon>Lysobacteraceae</taxon>
        <taxon>Novilysobacter</taxon>
    </lineage>
</organism>
<dbReference type="EMBL" id="AVBH01000077">
    <property type="protein sequence ID" value="KGO98481.1"/>
    <property type="molecule type" value="Genomic_DNA"/>
</dbReference>
<protein>
    <submittedName>
        <fullName evidence="2">Uncharacterized protein</fullName>
    </submittedName>
</protein>
<dbReference type="OrthoDB" id="5956546at2"/>
<evidence type="ECO:0000313" key="2">
    <source>
        <dbReference type="EMBL" id="KGO98481.1"/>
    </source>
</evidence>
<evidence type="ECO:0000256" key="1">
    <source>
        <dbReference type="SAM" id="MobiDB-lite"/>
    </source>
</evidence>
<gene>
    <name evidence="2" type="ORF">N791_01645</name>
</gene>
<dbReference type="STRING" id="1385515.GCA_000423325_02243"/>
<keyword evidence="3" id="KW-1185">Reference proteome</keyword>
<proteinExistence type="predicted"/>
<reference evidence="2 3" key="1">
    <citation type="submission" date="2013-08" db="EMBL/GenBank/DDBJ databases">
        <title>Genomic analysis of Lysobacter defluvii.</title>
        <authorList>
            <person name="Wang Q."/>
            <person name="Wang G."/>
        </authorList>
    </citation>
    <scope>NUCLEOTIDE SEQUENCE [LARGE SCALE GENOMIC DNA]</scope>
    <source>
        <strain evidence="2 3">IMMIB APB-9</strain>
    </source>
</reference>
<dbReference type="RefSeq" id="WP_027070268.1">
    <property type="nucleotide sequence ID" value="NZ_AUHT01000011.1"/>
</dbReference>
<dbReference type="AlphaFoldDB" id="A0A0A0MB10"/>
<feature type="compositionally biased region" description="Polar residues" evidence="1">
    <location>
        <begin position="96"/>
        <end position="106"/>
    </location>
</feature>
<accession>A0A0A0MB10</accession>